<evidence type="ECO:0000313" key="4">
    <source>
        <dbReference type="Proteomes" id="UP000309038"/>
    </source>
</evidence>
<feature type="region of interest" description="Disordered" evidence="1">
    <location>
        <begin position="1"/>
        <end position="89"/>
    </location>
</feature>
<evidence type="ECO:0000259" key="2">
    <source>
        <dbReference type="Pfam" id="PF20231"/>
    </source>
</evidence>
<evidence type="ECO:0000313" key="3">
    <source>
        <dbReference type="EMBL" id="THG92899.1"/>
    </source>
</evidence>
<name>A0A4S4K9L4_9APHY</name>
<dbReference type="EMBL" id="SGPJ01000875">
    <property type="protein sequence ID" value="THG92899.1"/>
    <property type="molecule type" value="Genomic_DNA"/>
</dbReference>
<feature type="compositionally biased region" description="Polar residues" evidence="1">
    <location>
        <begin position="1"/>
        <end position="11"/>
    </location>
</feature>
<keyword evidence="4" id="KW-1185">Reference proteome</keyword>
<feature type="compositionally biased region" description="Acidic residues" evidence="1">
    <location>
        <begin position="53"/>
        <end position="62"/>
    </location>
</feature>
<dbReference type="Proteomes" id="UP000309038">
    <property type="component" value="Unassembled WGS sequence"/>
</dbReference>
<reference evidence="3 4" key="1">
    <citation type="submission" date="2019-02" db="EMBL/GenBank/DDBJ databases">
        <title>Genome sequencing of the rare red list fungi Phlebia centrifuga.</title>
        <authorList>
            <person name="Buettner E."/>
            <person name="Kellner H."/>
        </authorList>
    </citation>
    <scope>NUCLEOTIDE SEQUENCE [LARGE SCALE GENOMIC DNA]</scope>
    <source>
        <strain evidence="3 4">DSM 108282</strain>
    </source>
</reference>
<gene>
    <name evidence="3" type="ORF">EW026_g8172</name>
</gene>
<feature type="domain" description="DUF6589" evidence="2">
    <location>
        <begin position="180"/>
        <end position="621"/>
    </location>
</feature>
<dbReference type="InterPro" id="IPR046496">
    <property type="entry name" value="DUF6589"/>
</dbReference>
<dbReference type="Pfam" id="PF20231">
    <property type="entry name" value="DUF6589"/>
    <property type="match status" value="1"/>
</dbReference>
<organism evidence="3 4">
    <name type="scientific">Hermanssonia centrifuga</name>
    <dbReference type="NCBI Taxonomy" id="98765"/>
    <lineage>
        <taxon>Eukaryota</taxon>
        <taxon>Fungi</taxon>
        <taxon>Dikarya</taxon>
        <taxon>Basidiomycota</taxon>
        <taxon>Agaricomycotina</taxon>
        <taxon>Agaricomycetes</taxon>
        <taxon>Polyporales</taxon>
        <taxon>Meruliaceae</taxon>
        <taxon>Hermanssonia</taxon>
    </lineage>
</organism>
<proteinExistence type="predicted"/>
<evidence type="ECO:0000256" key="1">
    <source>
        <dbReference type="SAM" id="MobiDB-lite"/>
    </source>
</evidence>
<comment type="caution">
    <text evidence="3">The sequence shown here is derived from an EMBL/GenBank/DDBJ whole genome shotgun (WGS) entry which is preliminary data.</text>
</comment>
<dbReference type="AlphaFoldDB" id="A0A4S4K9L4"/>
<accession>A0A4S4K9L4</accession>
<sequence>MGKSVTGTQHADNSELDVTASMAPDNGSEHRRSTARADTGDREAVLDGVPALLEEEEEDEDVRIEGMPEGSSQVAGGIQDKQEGSSLSDTTSNLKYKKVKGVGLLKKLSDACRAITRENTHLMFLSFVYDNINIAFKVAEQILGRKDTLENGTCATAFPLFEASEDAMKTANLLSAFDMAPKLSLGNILLTQEENQYLRTSMKQTVLRLLVTQGSHLFGQFLKNVDVHAPISKFKIPVHKTEIYPLPAMDIDESSRTGNADVLEAILREVGYDMTSESEFSTVRIWWGDQLSVACLCSVSNVRAGHDSRIYSLLNAVFAPGLFHYQMVAVGAAFESHWGSPQSWTQNPGSLYFHNTVLDRKPIVVTSPPPYRTCRDLIFVSLYARVFHCLRLVAGCESLEEYSKLVTFDELSCHAEEIVDQFANPSLVSDLRNLRQQEVKDSAETAAVSIDATSNLLDVLMGPAPSPAPVTEGDMILENAMLFLQDAILLRDFTDAIKTGDSERIVLILKVFALSFRGAGRTKYAHEMLHLIHNIEHVWPKDLRDVIMKNWLVNPTGKTNAFVPVDLMQEHNNFWIKVIYKAHGSSASWEWLAMVLPCIDILRKLSAQINTDLGSCQGSKHTSPDLWKDIEILMQSLEENQVYVLEKGRTITGSNAMVKNAVAAGLQALPGSLKEYNDFFRELQ</sequence>
<protein>
    <recommendedName>
        <fullName evidence="2">DUF6589 domain-containing protein</fullName>
    </recommendedName>
</protein>